<proteinExistence type="predicted"/>
<evidence type="ECO:0000313" key="3">
    <source>
        <dbReference type="Proteomes" id="UP000752171"/>
    </source>
</evidence>
<accession>A0A8T2KX08</accession>
<evidence type="ECO:0000256" key="1">
    <source>
        <dbReference type="SAM" id="MobiDB-lite"/>
    </source>
</evidence>
<dbReference type="Proteomes" id="UP000752171">
    <property type="component" value="Unassembled WGS sequence"/>
</dbReference>
<dbReference type="EMBL" id="JAICCE010000022">
    <property type="protein sequence ID" value="KAG9261576.1"/>
    <property type="molecule type" value="Genomic_DNA"/>
</dbReference>
<dbReference type="InterPro" id="IPR024829">
    <property type="entry name" value="IEX-1"/>
</dbReference>
<feature type="compositionally biased region" description="Low complexity" evidence="1">
    <location>
        <begin position="22"/>
        <end position="37"/>
    </location>
</feature>
<reference evidence="2 3" key="1">
    <citation type="submission" date="2021-07" db="EMBL/GenBank/DDBJ databases">
        <authorList>
            <person name="Imarazene B."/>
            <person name="Zahm M."/>
            <person name="Klopp C."/>
            <person name="Cabau C."/>
            <person name="Beille S."/>
            <person name="Jouanno E."/>
            <person name="Castinel A."/>
            <person name="Lluch J."/>
            <person name="Gil L."/>
            <person name="Kuchtly C."/>
            <person name="Lopez Roques C."/>
            <person name="Donnadieu C."/>
            <person name="Parrinello H."/>
            <person name="Journot L."/>
            <person name="Du K."/>
            <person name="Schartl M."/>
            <person name="Retaux S."/>
            <person name="Guiguen Y."/>
        </authorList>
    </citation>
    <scope>NUCLEOTIDE SEQUENCE [LARGE SCALE GENOMIC DNA]</scope>
    <source>
        <strain evidence="2">Pach_M1</strain>
        <tissue evidence="2">Testis</tissue>
    </source>
</reference>
<dbReference type="PANTHER" id="PTHR16915">
    <property type="entry name" value="IMMEDIATE EARLY RESPONSE 3"/>
    <property type="match status" value="1"/>
</dbReference>
<sequence length="242" mass="26459">MGVSQIKTAYKPARCSARDITTLETTTNTSTRQTSTSNKQATMCRSDTFSYTVPAATRRSTEPEVFTFDRIHEVHALTAQQCARPAPALRRRPVRVLYPSTGRRYLPRAETSPAKRWLLALCLVVLLQIYAEDDVAVNVATDEVGASVARALPPFTSAEEEMKAATAAAAAAASSSATCTRLNSWTQQKQQQMCPARAATSTRTWSVNEHAQAHAAQARARSGYVVALLYPAVYHHKLSSEQ</sequence>
<evidence type="ECO:0000313" key="2">
    <source>
        <dbReference type="EMBL" id="KAG9261576.1"/>
    </source>
</evidence>
<gene>
    <name evidence="2" type="primary">TOR4A</name>
    <name evidence="2" type="ORF">AMEX_G25147</name>
</gene>
<comment type="caution">
    <text evidence="2">The sequence shown here is derived from an EMBL/GenBank/DDBJ whole genome shotgun (WGS) entry which is preliminary data.</text>
</comment>
<feature type="region of interest" description="Disordered" evidence="1">
    <location>
        <begin position="21"/>
        <end position="41"/>
    </location>
</feature>
<dbReference type="GO" id="GO:0043066">
    <property type="term" value="P:negative regulation of apoptotic process"/>
    <property type="evidence" value="ECO:0007669"/>
    <property type="project" value="InterPro"/>
</dbReference>
<protein>
    <submittedName>
        <fullName evidence="2">Radiation-inducible immediate-early gene IEX-1 protein</fullName>
    </submittedName>
</protein>
<dbReference type="PANTHER" id="PTHR16915:SF0">
    <property type="entry name" value="RADIATION-INDUCIBLE IMMEDIATE-EARLY GENE IEX-1"/>
    <property type="match status" value="1"/>
</dbReference>
<organism evidence="2 3">
    <name type="scientific">Astyanax mexicanus</name>
    <name type="common">Blind cave fish</name>
    <name type="synonym">Astyanax fasciatus mexicanus</name>
    <dbReference type="NCBI Taxonomy" id="7994"/>
    <lineage>
        <taxon>Eukaryota</taxon>
        <taxon>Metazoa</taxon>
        <taxon>Chordata</taxon>
        <taxon>Craniata</taxon>
        <taxon>Vertebrata</taxon>
        <taxon>Euteleostomi</taxon>
        <taxon>Actinopterygii</taxon>
        <taxon>Neopterygii</taxon>
        <taxon>Teleostei</taxon>
        <taxon>Ostariophysi</taxon>
        <taxon>Characiformes</taxon>
        <taxon>Characoidei</taxon>
        <taxon>Acestrorhamphidae</taxon>
        <taxon>Acestrorhamphinae</taxon>
        <taxon>Astyanax</taxon>
    </lineage>
</organism>
<name>A0A8T2KX08_ASTMX</name>
<dbReference type="AlphaFoldDB" id="A0A8T2KX08"/>